<dbReference type="AlphaFoldDB" id="A0A5D0RMJ2"/>
<dbReference type="Gene3D" id="1.10.260.40">
    <property type="entry name" value="lambda repressor-like DNA-binding domains"/>
    <property type="match status" value="1"/>
</dbReference>
<dbReference type="CDD" id="cd00093">
    <property type="entry name" value="HTH_XRE"/>
    <property type="match status" value="1"/>
</dbReference>
<dbReference type="RefSeq" id="WP_148377583.1">
    <property type="nucleotide sequence ID" value="NZ_VSIY01000005.1"/>
</dbReference>
<evidence type="ECO:0000313" key="3">
    <source>
        <dbReference type="EMBL" id="TYB81774.1"/>
    </source>
</evidence>
<dbReference type="EMBL" id="VSIY01000005">
    <property type="protein sequence ID" value="TYB81774.1"/>
    <property type="molecule type" value="Genomic_DNA"/>
</dbReference>
<keyword evidence="4" id="KW-1185">Reference proteome</keyword>
<dbReference type="PROSITE" id="PS50943">
    <property type="entry name" value="HTH_CROC1"/>
    <property type="match status" value="1"/>
</dbReference>
<dbReference type="GO" id="GO:0003700">
    <property type="term" value="F:DNA-binding transcription factor activity"/>
    <property type="evidence" value="ECO:0007669"/>
    <property type="project" value="TreeGrafter"/>
</dbReference>
<sequence>MMNEALNLQGEKMVVLTEAEYRALIEDAGDIALADQARAESAGAPVLPAKLLAASLDGTMHPLTAWRKAAGLTQAALAHKAGIRTSTVCNIENGKIDPRLSTVKALADALGVDVDDLVA</sequence>
<dbReference type="PANTHER" id="PTHR46797:SF1">
    <property type="entry name" value="METHYLPHOSPHONATE SYNTHASE"/>
    <property type="match status" value="1"/>
</dbReference>
<accession>A0A5D0RMJ2</accession>
<dbReference type="InterPro" id="IPR010982">
    <property type="entry name" value="Lambda_DNA-bd_dom_sf"/>
</dbReference>
<protein>
    <submittedName>
        <fullName evidence="3">Helix-turn-helix transcriptional regulator</fullName>
    </submittedName>
</protein>
<dbReference type="SUPFAM" id="SSF47413">
    <property type="entry name" value="lambda repressor-like DNA-binding domains"/>
    <property type="match status" value="1"/>
</dbReference>
<gene>
    <name evidence="3" type="ORF">FVF75_08700</name>
</gene>
<dbReference type="GO" id="GO:0005829">
    <property type="term" value="C:cytosol"/>
    <property type="evidence" value="ECO:0007669"/>
    <property type="project" value="TreeGrafter"/>
</dbReference>
<evidence type="ECO:0000259" key="2">
    <source>
        <dbReference type="PROSITE" id="PS50943"/>
    </source>
</evidence>
<evidence type="ECO:0000256" key="1">
    <source>
        <dbReference type="ARBA" id="ARBA00023125"/>
    </source>
</evidence>
<comment type="caution">
    <text evidence="3">The sequence shown here is derived from an EMBL/GenBank/DDBJ whole genome shotgun (WGS) entry which is preliminary data.</text>
</comment>
<evidence type="ECO:0000313" key="4">
    <source>
        <dbReference type="Proteomes" id="UP000322080"/>
    </source>
</evidence>
<feature type="domain" description="HTH cro/C1-type" evidence="2">
    <location>
        <begin position="63"/>
        <end position="117"/>
    </location>
</feature>
<dbReference type="InterPro" id="IPR001387">
    <property type="entry name" value="Cro/C1-type_HTH"/>
</dbReference>
<keyword evidence="1" id="KW-0238">DNA-binding</keyword>
<dbReference type="GO" id="GO:0003677">
    <property type="term" value="F:DNA binding"/>
    <property type="evidence" value="ECO:0007669"/>
    <property type="project" value="UniProtKB-KW"/>
</dbReference>
<dbReference type="Pfam" id="PF01381">
    <property type="entry name" value="HTH_3"/>
    <property type="match status" value="1"/>
</dbReference>
<dbReference type="InterPro" id="IPR050807">
    <property type="entry name" value="TransReg_Diox_bact_type"/>
</dbReference>
<dbReference type="Proteomes" id="UP000322080">
    <property type="component" value="Unassembled WGS sequence"/>
</dbReference>
<organism evidence="3 4">
    <name type="scientific">Maritimibacter fusiformis</name>
    <dbReference type="NCBI Taxonomy" id="2603819"/>
    <lineage>
        <taxon>Bacteria</taxon>
        <taxon>Pseudomonadati</taxon>
        <taxon>Pseudomonadota</taxon>
        <taxon>Alphaproteobacteria</taxon>
        <taxon>Rhodobacterales</taxon>
        <taxon>Roseobacteraceae</taxon>
        <taxon>Maritimibacter</taxon>
    </lineage>
</organism>
<proteinExistence type="predicted"/>
<dbReference type="SMART" id="SM00530">
    <property type="entry name" value="HTH_XRE"/>
    <property type="match status" value="1"/>
</dbReference>
<reference evidence="3 4" key="1">
    <citation type="submission" date="2019-08" db="EMBL/GenBank/DDBJ databases">
        <title>Identification of a novel species of the genus Boseongicola.</title>
        <authorList>
            <person name="Zhang X.-Q."/>
        </authorList>
    </citation>
    <scope>NUCLEOTIDE SEQUENCE [LARGE SCALE GENOMIC DNA]</scope>
    <source>
        <strain evidence="3 4">HY14</strain>
    </source>
</reference>
<name>A0A5D0RMJ2_9RHOB</name>
<dbReference type="PANTHER" id="PTHR46797">
    <property type="entry name" value="HTH-TYPE TRANSCRIPTIONAL REGULATOR"/>
    <property type="match status" value="1"/>
</dbReference>